<name>A0A9P7W169_9AGAR</name>
<protein>
    <recommendedName>
        <fullName evidence="1">Protein CPL1-like domain-containing protein</fullName>
    </recommendedName>
</protein>
<accession>A0A9P7W169</accession>
<reference evidence="2" key="1">
    <citation type="submission" date="2020-11" db="EMBL/GenBank/DDBJ databases">
        <title>Adaptations for nitrogen fixation in a non-lichenized fungal sporocarp promotes dispersal by wood-feeding termites.</title>
        <authorList>
            <consortium name="DOE Joint Genome Institute"/>
            <person name="Koch R.A."/>
            <person name="Yoon G."/>
            <person name="Arayal U."/>
            <person name="Lail K."/>
            <person name="Amirebrahimi M."/>
            <person name="Labutti K."/>
            <person name="Lipzen A."/>
            <person name="Riley R."/>
            <person name="Barry K."/>
            <person name="Henrissat B."/>
            <person name="Grigoriev I.V."/>
            <person name="Herr J.R."/>
            <person name="Aime M.C."/>
        </authorList>
    </citation>
    <scope>NUCLEOTIDE SEQUENCE</scope>
    <source>
        <strain evidence="2">MCA 3950</strain>
    </source>
</reference>
<dbReference type="RefSeq" id="XP_043044005.1">
    <property type="nucleotide sequence ID" value="XM_043181229.1"/>
</dbReference>
<feature type="domain" description="Protein CPL1-like" evidence="1">
    <location>
        <begin position="190"/>
        <end position="249"/>
    </location>
</feature>
<dbReference type="Pfam" id="PF21671">
    <property type="entry name" value="CPL1-like"/>
    <property type="match status" value="1"/>
</dbReference>
<dbReference type="Proteomes" id="UP000812287">
    <property type="component" value="Unassembled WGS sequence"/>
</dbReference>
<dbReference type="EMBL" id="MU250526">
    <property type="protein sequence ID" value="KAG7450505.1"/>
    <property type="molecule type" value="Genomic_DNA"/>
</dbReference>
<evidence type="ECO:0000259" key="1">
    <source>
        <dbReference type="Pfam" id="PF21671"/>
    </source>
</evidence>
<dbReference type="AlphaFoldDB" id="A0A9P7W169"/>
<evidence type="ECO:0000313" key="2">
    <source>
        <dbReference type="EMBL" id="KAG7450505.1"/>
    </source>
</evidence>
<sequence length="251" mass="26694">MVLRALVIFSPLRLPSLEIPDTDITSRSLLTSFTSMQFIIQLVLIVMALPLVSSDSGSGGSSSCSKSEFWYEDTSCCLPIGGPPSKPSPPKGTDCPPSTHYWSNDNGCCVPSQPPSQNQPPPQCPSGWDWCQEPHVCLPQPTPTSPPSSHPSGYYGGHRKRDIHKSRSASLCPFGLDACPIPGLTGTGDYECIDTSSDLEACGGCPSLGQGEDCTTIVGAWNVACENKQCQVYTCVPGYTRSTDGKTCIAL</sequence>
<dbReference type="PANTHER" id="PTHR35192:SF2">
    <property type="entry name" value="APPLE DOMAIN-CONTAINING PROTEIN"/>
    <property type="match status" value="1"/>
</dbReference>
<dbReference type="OrthoDB" id="439917at2759"/>
<gene>
    <name evidence="2" type="ORF">BT62DRAFT_517277</name>
</gene>
<dbReference type="GeneID" id="66103525"/>
<dbReference type="PANTHER" id="PTHR35192">
    <property type="entry name" value="PROTEIN, PUTATIVE-RELATED"/>
    <property type="match status" value="1"/>
</dbReference>
<dbReference type="InterPro" id="IPR038955">
    <property type="entry name" value="PriA/CPL1_fungi"/>
</dbReference>
<comment type="caution">
    <text evidence="2">The sequence shown here is derived from an EMBL/GenBank/DDBJ whole genome shotgun (WGS) entry which is preliminary data.</text>
</comment>
<dbReference type="InterPro" id="IPR048661">
    <property type="entry name" value="CPL1-like"/>
</dbReference>
<organism evidence="2 3">
    <name type="scientific">Guyanagaster necrorhizus</name>
    <dbReference type="NCBI Taxonomy" id="856835"/>
    <lineage>
        <taxon>Eukaryota</taxon>
        <taxon>Fungi</taxon>
        <taxon>Dikarya</taxon>
        <taxon>Basidiomycota</taxon>
        <taxon>Agaricomycotina</taxon>
        <taxon>Agaricomycetes</taxon>
        <taxon>Agaricomycetidae</taxon>
        <taxon>Agaricales</taxon>
        <taxon>Marasmiineae</taxon>
        <taxon>Physalacriaceae</taxon>
        <taxon>Guyanagaster</taxon>
    </lineage>
</organism>
<evidence type="ECO:0000313" key="3">
    <source>
        <dbReference type="Proteomes" id="UP000812287"/>
    </source>
</evidence>
<proteinExistence type="predicted"/>
<keyword evidence="3" id="KW-1185">Reference proteome</keyword>